<dbReference type="GO" id="GO:0016020">
    <property type="term" value="C:membrane"/>
    <property type="evidence" value="ECO:0007669"/>
    <property type="project" value="UniProtKB-SubCell"/>
</dbReference>
<dbReference type="InterPro" id="IPR000537">
    <property type="entry name" value="UbiA_prenyltransferase"/>
</dbReference>
<dbReference type="Pfam" id="PF01040">
    <property type="entry name" value="UbiA"/>
    <property type="match status" value="1"/>
</dbReference>
<dbReference type="Gene3D" id="1.10.357.140">
    <property type="entry name" value="UbiA prenyltransferase"/>
    <property type="match status" value="1"/>
</dbReference>
<dbReference type="HOGENOM" id="CLU_029423_0_1_10"/>
<comment type="subcellular location">
    <subcellularLocation>
        <location evidence="1">Membrane</location>
        <topology evidence="1">Multi-pass membrane protein</topology>
    </subcellularLocation>
</comment>
<reference evidence="7 8" key="1">
    <citation type="submission" date="2008-06" db="EMBL/GenBank/DDBJ databases">
        <title>Complete sequence of Chloroherpeton thalassium ATCC 35110.</title>
        <authorList>
            <consortium name="US DOE Joint Genome Institute"/>
            <person name="Lucas S."/>
            <person name="Copeland A."/>
            <person name="Lapidus A."/>
            <person name="Glavina del Rio T."/>
            <person name="Dalin E."/>
            <person name="Tice H."/>
            <person name="Bruce D."/>
            <person name="Goodwin L."/>
            <person name="Pitluck S."/>
            <person name="Schmutz J."/>
            <person name="Larimer F."/>
            <person name="Land M."/>
            <person name="Hauser L."/>
            <person name="Kyrpides N."/>
            <person name="Mikhailova N."/>
            <person name="Liu Z."/>
            <person name="Li T."/>
            <person name="Zhao F."/>
            <person name="Overmann J."/>
            <person name="Bryant D.A."/>
            <person name="Richardson P."/>
        </authorList>
    </citation>
    <scope>NUCLEOTIDE SEQUENCE [LARGE SCALE GENOMIC DNA]</scope>
    <source>
        <strain evidence="8">ATCC 35110 / GB-78</strain>
    </source>
</reference>
<dbReference type="NCBIfam" id="NF008978">
    <property type="entry name" value="PRK12324.1-4"/>
    <property type="match status" value="1"/>
</dbReference>
<dbReference type="GO" id="GO:0016765">
    <property type="term" value="F:transferase activity, transferring alkyl or aryl (other than methyl) groups"/>
    <property type="evidence" value="ECO:0007669"/>
    <property type="project" value="InterPro"/>
</dbReference>
<gene>
    <name evidence="7" type="ordered locus">Ctha_1598</name>
</gene>
<dbReference type="KEGG" id="cts:Ctha_1598"/>
<feature type="transmembrane region" description="Helical" evidence="6">
    <location>
        <begin position="135"/>
        <end position="155"/>
    </location>
</feature>
<dbReference type="AlphaFoldDB" id="B3QSK9"/>
<dbReference type="OrthoDB" id="9803632at2"/>
<evidence type="ECO:0000313" key="8">
    <source>
        <dbReference type="Proteomes" id="UP000001208"/>
    </source>
</evidence>
<feature type="transmembrane region" description="Helical" evidence="6">
    <location>
        <begin position="226"/>
        <end position="246"/>
    </location>
</feature>
<keyword evidence="7" id="KW-0808">Transferase</keyword>
<dbReference type="EMBL" id="CP001100">
    <property type="protein sequence ID" value="ACF14056.1"/>
    <property type="molecule type" value="Genomic_DNA"/>
</dbReference>
<feature type="transmembrane region" description="Helical" evidence="6">
    <location>
        <begin position="161"/>
        <end position="180"/>
    </location>
</feature>
<keyword evidence="2" id="KW-1003">Cell membrane</keyword>
<evidence type="ECO:0000256" key="3">
    <source>
        <dbReference type="ARBA" id="ARBA00022692"/>
    </source>
</evidence>
<evidence type="ECO:0000256" key="5">
    <source>
        <dbReference type="ARBA" id="ARBA00023136"/>
    </source>
</evidence>
<keyword evidence="8" id="KW-1185">Reference proteome</keyword>
<proteinExistence type="predicted"/>
<organism evidence="7 8">
    <name type="scientific">Chloroherpeton thalassium (strain ATCC 35110 / GB-78)</name>
    <dbReference type="NCBI Taxonomy" id="517418"/>
    <lineage>
        <taxon>Bacteria</taxon>
        <taxon>Pseudomonadati</taxon>
        <taxon>Chlorobiota</taxon>
        <taxon>Chlorobiia</taxon>
        <taxon>Chlorobiales</taxon>
        <taxon>Chloroherpetonaceae</taxon>
        <taxon>Chloroherpeton</taxon>
    </lineage>
</organism>
<accession>B3QSK9</accession>
<dbReference type="InterPro" id="IPR050475">
    <property type="entry name" value="Prenyltransferase_related"/>
</dbReference>
<dbReference type="RefSeq" id="WP_012500140.1">
    <property type="nucleotide sequence ID" value="NC_011026.1"/>
</dbReference>
<keyword evidence="3 6" id="KW-0812">Transmembrane</keyword>
<keyword evidence="4 6" id="KW-1133">Transmembrane helix</keyword>
<sequence>MTSQIHGFIALLRPKHWIKNVVVLLPLFFSSSFLDRSAVLDALLGFIFFSLSASSVYVVNDLVDVERDRQHPIKRQKRPIAAGIISPPTAIAILVVLYIFVGLSYFFSMKFMIAILGYMALNLAYSFYLKHQPILDIFTVAAGFMLRIYAGAQAIDVPLSSWMLITALSLSLYLASVKRLQEIRLQGTKGRDVLSNYSPRLVERYAEFSAISALVFYSLYCLTEHEGLILTIPLALFGMFRYWFLVDQESQGESPVDVVYTDIPMQITLIAWIVFILVELWPKG</sequence>
<evidence type="ECO:0000256" key="6">
    <source>
        <dbReference type="SAM" id="Phobius"/>
    </source>
</evidence>
<dbReference type="CDD" id="cd13963">
    <property type="entry name" value="PT_UbiA_2"/>
    <property type="match status" value="1"/>
</dbReference>
<dbReference type="PANTHER" id="PTHR42723:SF1">
    <property type="entry name" value="CHLOROPHYLL SYNTHASE, CHLOROPLASTIC"/>
    <property type="match status" value="1"/>
</dbReference>
<protein>
    <submittedName>
        <fullName evidence="7">UbiA prenyltransferase</fullName>
    </submittedName>
</protein>
<feature type="transmembrane region" description="Helical" evidence="6">
    <location>
        <begin position="258"/>
        <end position="278"/>
    </location>
</feature>
<dbReference type="STRING" id="517418.Ctha_1598"/>
<dbReference type="PANTHER" id="PTHR42723">
    <property type="entry name" value="CHLOROPHYLL SYNTHASE"/>
    <property type="match status" value="1"/>
</dbReference>
<name>B3QSK9_CHLT3</name>
<evidence type="ECO:0000256" key="4">
    <source>
        <dbReference type="ARBA" id="ARBA00022989"/>
    </source>
</evidence>
<evidence type="ECO:0000313" key="7">
    <source>
        <dbReference type="EMBL" id="ACF14056.1"/>
    </source>
</evidence>
<dbReference type="eggNOG" id="COG0382">
    <property type="taxonomic scope" value="Bacteria"/>
</dbReference>
<feature type="transmembrane region" description="Helical" evidence="6">
    <location>
        <begin position="80"/>
        <end position="101"/>
    </location>
</feature>
<feature type="transmembrane region" description="Helical" evidence="6">
    <location>
        <begin position="107"/>
        <end position="128"/>
    </location>
</feature>
<evidence type="ECO:0000256" key="1">
    <source>
        <dbReference type="ARBA" id="ARBA00004141"/>
    </source>
</evidence>
<dbReference type="Proteomes" id="UP000001208">
    <property type="component" value="Chromosome"/>
</dbReference>
<feature type="transmembrane region" description="Helical" evidence="6">
    <location>
        <begin position="40"/>
        <end position="59"/>
    </location>
</feature>
<dbReference type="InterPro" id="IPR044878">
    <property type="entry name" value="UbiA_sf"/>
</dbReference>
<keyword evidence="5 6" id="KW-0472">Membrane</keyword>
<evidence type="ECO:0000256" key="2">
    <source>
        <dbReference type="ARBA" id="ARBA00022475"/>
    </source>
</evidence>